<dbReference type="AlphaFoldDB" id="A0A2J6WFY1"/>
<dbReference type="InterPro" id="IPR048389">
    <property type="entry name" value="YciQ-like_C"/>
</dbReference>
<dbReference type="RefSeq" id="WP_424586530.1">
    <property type="nucleotide sequence ID" value="NZ_JBNAUB010000004.1"/>
</dbReference>
<evidence type="ECO:0000256" key="1">
    <source>
        <dbReference type="SAM" id="MobiDB-lite"/>
    </source>
</evidence>
<keyword evidence="3" id="KW-0732">Signal</keyword>
<dbReference type="InterPro" id="IPR018702">
    <property type="entry name" value="DUF2207"/>
</dbReference>
<feature type="transmembrane region" description="Helical" evidence="2">
    <location>
        <begin position="447"/>
        <end position="467"/>
    </location>
</feature>
<proteinExistence type="predicted"/>
<dbReference type="Pfam" id="PF09972">
    <property type="entry name" value="DUF2207"/>
    <property type="match status" value="1"/>
</dbReference>
<comment type="caution">
    <text evidence="6">The sequence shown here is derived from an EMBL/GenBank/DDBJ whole genome shotgun (WGS) entry which is preliminary data.</text>
</comment>
<dbReference type="EMBL" id="PNIL01000005">
    <property type="protein sequence ID" value="PMP68857.1"/>
    <property type="molecule type" value="Genomic_DNA"/>
</dbReference>
<evidence type="ECO:0000256" key="2">
    <source>
        <dbReference type="SAM" id="Phobius"/>
    </source>
</evidence>
<keyword evidence="2" id="KW-0812">Transmembrane</keyword>
<protein>
    <recommendedName>
        <fullName evidence="8">DUF2207 domain-containing protein</fullName>
    </recommendedName>
</protein>
<name>A0A2J6WFY1_9BACT</name>
<evidence type="ECO:0008006" key="8">
    <source>
        <dbReference type="Google" id="ProtNLM"/>
    </source>
</evidence>
<dbReference type="Proteomes" id="UP000237040">
    <property type="component" value="Unassembled WGS sequence"/>
</dbReference>
<feature type="signal peptide" evidence="3">
    <location>
        <begin position="1"/>
        <end position="23"/>
    </location>
</feature>
<organism evidence="6 7">
    <name type="scientific">Caldisericum exile</name>
    <dbReference type="NCBI Taxonomy" id="693075"/>
    <lineage>
        <taxon>Bacteria</taxon>
        <taxon>Pseudomonadati</taxon>
        <taxon>Caldisericota/Cryosericota group</taxon>
        <taxon>Caldisericota</taxon>
        <taxon>Caldisericia</taxon>
        <taxon>Caldisericales</taxon>
        <taxon>Caldisericaceae</taxon>
        <taxon>Caldisericum</taxon>
    </lineage>
</organism>
<sequence length="602" mass="68766">MKKFFLFFLVVSIIFSFRADAFAKDYYFPKVNVTVHINSDGSFDFEEARTYKFDGSFHWATYTLPKQGFERIENFSISDESGPYKLTVGETNTPGTYIFQDQGNSYFAKFFYDAKNTTKTFIFRYKVIGGIKVYKDVADFYWQLIGSGWDKKTLNFDGFVYLPKTVNEDEIKVFGHGPLNGVVERIDGSGAHFKATNVPPNTFIEARVLFPPYILTDAKVIPQEKLNSIMQEELAEAVRTEALKSKIRTGIIVFFGMWVLFLVIYLFLFFTFGKEPVSKKDIIYMREIPEDLSPAIVGYLLRFENVLPDDLTATILYLVKKGYISLEIKEEDRNFIFFNKKEPVTYFYKTNKDPSNLEGHLLFAYDFLFNVISEGNNFVSTDMIKRFSKTRSKVAYDMFQKFKGMVQEEGRKMGYFENRTKIMFLYFVMLGFFSFLSFLVITKFELYFLMLFLYIFLFVFALLSLTLKKRTQLGAEKYAEWNGLKKFLSDFSNLKEYAPNSIVIWEDYLVYATTFGIAEKVLKYIEMNIDKLPQDELSKSYIFRAGFTSANLSDLSSIHVFTTSLNSAMQTLSSTAHTSTGSGGGFSGGGGGGGGGSGGGAG</sequence>
<feature type="chain" id="PRO_5014463603" description="DUF2207 domain-containing protein" evidence="3">
    <location>
        <begin position="24"/>
        <end position="602"/>
    </location>
</feature>
<feature type="region of interest" description="Disordered" evidence="1">
    <location>
        <begin position="576"/>
        <end position="602"/>
    </location>
</feature>
<gene>
    <name evidence="6" type="ORF">C0189_00415</name>
</gene>
<evidence type="ECO:0000259" key="5">
    <source>
        <dbReference type="Pfam" id="PF20990"/>
    </source>
</evidence>
<feature type="domain" description="Predicted membrane protein YciQ-like C-terminal" evidence="5">
    <location>
        <begin position="282"/>
        <end position="524"/>
    </location>
</feature>
<evidence type="ECO:0000313" key="6">
    <source>
        <dbReference type="EMBL" id="PMP68857.1"/>
    </source>
</evidence>
<feature type="transmembrane region" description="Helical" evidence="2">
    <location>
        <begin position="422"/>
        <end position="441"/>
    </location>
</feature>
<evidence type="ECO:0000313" key="7">
    <source>
        <dbReference type="Proteomes" id="UP000237040"/>
    </source>
</evidence>
<evidence type="ECO:0000259" key="4">
    <source>
        <dbReference type="Pfam" id="PF09972"/>
    </source>
</evidence>
<feature type="domain" description="DUF2207" evidence="4">
    <location>
        <begin position="30"/>
        <end position="210"/>
    </location>
</feature>
<accession>A0A2J6WFY1</accession>
<feature type="transmembrane region" description="Helical" evidence="2">
    <location>
        <begin position="251"/>
        <end position="272"/>
    </location>
</feature>
<dbReference type="Pfam" id="PF20990">
    <property type="entry name" value="DUF2207_C"/>
    <property type="match status" value="1"/>
</dbReference>
<reference evidence="6 7" key="1">
    <citation type="submission" date="2018-01" db="EMBL/GenBank/DDBJ databases">
        <title>Metagenomic assembled genomes from two thermal pools in the Uzon Caldera, Kamchatka, Russia.</title>
        <authorList>
            <person name="Wilkins L."/>
            <person name="Ettinger C."/>
        </authorList>
    </citation>
    <scope>NUCLEOTIDE SEQUENCE [LARGE SCALE GENOMIC DNA]</scope>
    <source>
        <strain evidence="6">ZAV-07</strain>
    </source>
</reference>
<keyword evidence="2" id="KW-0472">Membrane</keyword>
<evidence type="ECO:0000256" key="3">
    <source>
        <dbReference type="SAM" id="SignalP"/>
    </source>
</evidence>
<keyword evidence="2" id="KW-1133">Transmembrane helix</keyword>
<feature type="compositionally biased region" description="Gly residues" evidence="1">
    <location>
        <begin position="581"/>
        <end position="602"/>
    </location>
</feature>